<evidence type="ECO:0000256" key="1">
    <source>
        <dbReference type="SAM" id="MobiDB-lite"/>
    </source>
</evidence>
<dbReference type="Proteomes" id="UP000299102">
    <property type="component" value="Unassembled WGS sequence"/>
</dbReference>
<organism evidence="2 3">
    <name type="scientific">Eumeta variegata</name>
    <name type="common">Bagworm moth</name>
    <name type="synonym">Eumeta japonica</name>
    <dbReference type="NCBI Taxonomy" id="151549"/>
    <lineage>
        <taxon>Eukaryota</taxon>
        <taxon>Metazoa</taxon>
        <taxon>Ecdysozoa</taxon>
        <taxon>Arthropoda</taxon>
        <taxon>Hexapoda</taxon>
        <taxon>Insecta</taxon>
        <taxon>Pterygota</taxon>
        <taxon>Neoptera</taxon>
        <taxon>Endopterygota</taxon>
        <taxon>Lepidoptera</taxon>
        <taxon>Glossata</taxon>
        <taxon>Ditrysia</taxon>
        <taxon>Tineoidea</taxon>
        <taxon>Psychidae</taxon>
        <taxon>Oiketicinae</taxon>
        <taxon>Eumeta</taxon>
    </lineage>
</organism>
<dbReference type="AlphaFoldDB" id="A0A4C1X6T8"/>
<sequence>MQNEGDLPSTRPESVPDRLGIVRSFKNVHKLDVGRHFSPRRHDLVRSPTPAARSPAAAPPARARLLAFADVYLRVE</sequence>
<proteinExistence type="predicted"/>
<comment type="caution">
    <text evidence="2">The sequence shown here is derived from an EMBL/GenBank/DDBJ whole genome shotgun (WGS) entry which is preliminary data.</text>
</comment>
<keyword evidence="3" id="KW-1185">Reference proteome</keyword>
<evidence type="ECO:0000313" key="2">
    <source>
        <dbReference type="EMBL" id="GBP58602.1"/>
    </source>
</evidence>
<gene>
    <name evidence="2" type="ORF">EVAR_40886_1</name>
</gene>
<evidence type="ECO:0000313" key="3">
    <source>
        <dbReference type="Proteomes" id="UP000299102"/>
    </source>
</evidence>
<feature type="region of interest" description="Disordered" evidence="1">
    <location>
        <begin position="39"/>
        <end position="59"/>
    </location>
</feature>
<reference evidence="2 3" key="1">
    <citation type="journal article" date="2019" name="Commun. Biol.">
        <title>The bagworm genome reveals a unique fibroin gene that provides high tensile strength.</title>
        <authorList>
            <person name="Kono N."/>
            <person name="Nakamura H."/>
            <person name="Ohtoshi R."/>
            <person name="Tomita M."/>
            <person name="Numata K."/>
            <person name="Arakawa K."/>
        </authorList>
    </citation>
    <scope>NUCLEOTIDE SEQUENCE [LARGE SCALE GENOMIC DNA]</scope>
</reference>
<name>A0A4C1X6T8_EUMVA</name>
<accession>A0A4C1X6T8</accession>
<protein>
    <submittedName>
        <fullName evidence="2">Uncharacterized protein</fullName>
    </submittedName>
</protein>
<feature type="compositionally biased region" description="Low complexity" evidence="1">
    <location>
        <begin position="46"/>
        <end position="59"/>
    </location>
</feature>
<dbReference type="EMBL" id="BGZK01000739">
    <property type="protein sequence ID" value="GBP58602.1"/>
    <property type="molecule type" value="Genomic_DNA"/>
</dbReference>